<evidence type="ECO:0000256" key="1">
    <source>
        <dbReference type="ARBA" id="ARBA00004651"/>
    </source>
</evidence>
<feature type="transmembrane region" description="Helical" evidence="6">
    <location>
        <begin position="138"/>
        <end position="156"/>
    </location>
</feature>
<dbReference type="RefSeq" id="WP_380967306.1">
    <property type="nucleotide sequence ID" value="NZ_JBHTCO010000019.1"/>
</dbReference>
<dbReference type="InterPro" id="IPR020846">
    <property type="entry name" value="MFS_dom"/>
</dbReference>
<dbReference type="PANTHER" id="PTHR11360:SF284">
    <property type="entry name" value="EG:103B4.3 PROTEIN-RELATED"/>
    <property type="match status" value="1"/>
</dbReference>
<dbReference type="Pfam" id="PF07690">
    <property type="entry name" value="MFS_1"/>
    <property type="match status" value="1"/>
</dbReference>
<keyword evidence="9" id="KW-1185">Reference proteome</keyword>
<comment type="caution">
    <text evidence="8">The sequence shown here is derived from an EMBL/GenBank/DDBJ whole genome shotgun (WGS) entry which is preliminary data.</text>
</comment>
<keyword evidence="3 6" id="KW-0812">Transmembrane</keyword>
<dbReference type="InterPro" id="IPR011701">
    <property type="entry name" value="MFS"/>
</dbReference>
<sequence>MGHREKIYFGWYIVITASIITLLTNGLRLGIGPLEKPIISDLSMSRIEFSSIIAISMIVYGFGMPIAGMLLKRFSIRSILLAGMVLACGAILWTVVSNNTVSFLFSFGILLSLGLSFMSPVALTPIISHWFIRKRGQALFYMTTGAMAGIAVVTPLETALIHAVGWKYTLLFFGALFIFLVIPAVLFIIREAPEEIKTATGNRNINLSKKGSQIQPKITLKNALKTKAYWQIVIGLFACGFSMNLLGSHGVPMLTDHHFSATTASFSVGLIGFTAIFSTLAMGTIADRFPRKNILCLIYVVRGLGFLGLVFAATSLQLYIVAIIGGLVWAGSTATASAILSDLYGVQLVGILYGWAYFGHQIGGAVGTFLGGWGYETFGTHVVSFGATAILLMFAGLVSFRLPSRLSMPNLPMNNKEVQTKG</sequence>
<gene>
    <name evidence="8" type="ORF">ACFQRG_14680</name>
</gene>
<dbReference type="CDD" id="cd17355">
    <property type="entry name" value="MFS_YcxA_like"/>
    <property type="match status" value="1"/>
</dbReference>
<feature type="transmembrane region" description="Helical" evidence="6">
    <location>
        <begin position="319"/>
        <end position="340"/>
    </location>
</feature>
<keyword evidence="4 6" id="KW-1133">Transmembrane helix</keyword>
<accession>A0ABW2PYG0</accession>
<name>A0ABW2PYG0_9BACL</name>
<evidence type="ECO:0000259" key="7">
    <source>
        <dbReference type="PROSITE" id="PS50850"/>
    </source>
</evidence>
<proteinExistence type="predicted"/>
<feature type="transmembrane region" description="Helical" evidence="6">
    <location>
        <begin position="228"/>
        <end position="247"/>
    </location>
</feature>
<feature type="transmembrane region" description="Helical" evidence="6">
    <location>
        <begin position="7"/>
        <end position="29"/>
    </location>
</feature>
<evidence type="ECO:0000256" key="6">
    <source>
        <dbReference type="SAM" id="Phobius"/>
    </source>
</evidence>
<dbReference type="SUPFAM" id="SSF103473">
    <property type="entry name" value="MFS general substrate transporter"/>
    <property type="match status" value="1"/>
</dbReference>
<protein>
    <submittedName>
        <fullName evidence="8">MFS transporter</fullName>
    </submittedName>
</protein>
<comment type="subcellular location">
    <subcellularLocation>
        <location evidence="1">Cell membrane</location>
        <topology evidence="1">Multi-pass membrane protein</topology>
    </subcellularLocation>
</comment>
<feature type="domain" description="Major facilitator superfamily (MFS) profile" evidence="7">
    <location>
        <begin position="13"/>
        <end position="407"/>
    </location>
</feature>
<dbReference type="Proteomes" id="UP001596505">
    <property type="component" value="Unassembled WGS sequence"/>
</dbReference>
<dbReference type="PROSITE" id="PS50850">
    <property type="entry name" value="MFS"/>
    <property type="match status" value="1"/>
</dbReference>
<reference evidence="9" key="1">
    <citation type="journal article" date="2019" name="Int. J. Syst. Evol. Microbiol.">
        <title>The Global Catalogue of Microorganisms (GCM) 10K type strain sequencing project: providing services to taxonomists for standard genome sequencing and annotation.</title>
        <authorList>
            <consortium name="The Broad Institute Genomics Platform"/>
            <consortium name="The Broad Institute Genome Sequencing Center for Infectious Disease"/>
            <person name="Wu L."/>
            <person name="Ma J."/>
        </authorList>
    </citation>
    <scope>NUCLEOTIDE SEQUENCE [LARGE SCALE GENOMIC DNA]</scope>
    <source>
        <strain evidence="9">CGMCC 1.16305</strain>
    </source>
</reference>
<feature type="transmembrane region" description="Helical" evidence="6">
    <location>
        <begin position="102"/>
        <end position="126"/>
    </location>
</feature>
<dbReference type="InterPro" id="IPR050327">
    <property type="entry name" value="Proton-linked_MCT"/>
</dbReference>
<dbReference type="InterPro" id="IPR036259">
    <property type="entry name" value="MFS_trans_sf"/>
</dbReference>
<dbReference type="PANTHER" id="PTHR11360">
    <property type="entry name" value="MONOCARBOXYLATE TRANSPORTER"/>
    <property type="match status" value="1"/>
</dbReference>
<keyword evidence="5 6" id="KW-0472">Membrane</keyword>
<evidence type="ECO:0000256" key="2">
    <source>
        <dbReference type="ARBA" id="ARBA00022448"/>
    </source>
</evidence>
<feature type="transmembrane region" description="Helical" evidence="6">
    <location>
        <begin position="168"/>
        <end position="189"/>
    </location>
</feature>
<evidence type="ECO:0000256" key="3">
    <source>
        <dbReference type="ARBA" id="ARBA00022692"/>
    </source>
</evidence>
<feature type="transmembrane region" description="Helical" evidence="6">
    <location>
        <begin position="78"/>
        <end position="96"/>
    </location>
</feature>
<feature type="transmembrane region" description="Helical" evidence="6">
    <location>
        <begin position="49"/>
        <end position="71"/>
    </location>
</feature>
<evidence type="ECO:0000256" key="5">
    <source>
        <dbReference type="ARBA" id="ARBA00023136"/>
    </source>
</evidence>
<organism evidence="8 9">
    <name type="scientific">Scopulibacillus cellulosilyticus</name>
    <dbReference type="NCBI Taxonomy" id="2665665"/>
    <lineage>
        <taxon>Bacteria</taxon>
        <taxon>Bacillati</taxon>
        <taxon>Bacillota</taxon>
        <taxon>Bacilli</taxon>
        <taxon>Bacillales</taxon>
        <taxon>Sporolactobacillaceae</taxon>
        <taxon>Scopulibacillus</taxon>
    </lineage>
</organism>
<keyword evidence="2" id="KW-0813">Transport</keyword>
<feature type="transmembrane region" description="Helical" evidence="6">
    <location>
        <begin position="294"/>
        <end position="313"/>
    </location>
</feature>
<evidence type="ECO:0000313" key="9">
    <source>
        <dbReference type="Proteomes" id="UP001596505"/>
    </source>
</evidence>
<feature type="transmembrane region" description="Helical" evidence="6">
    <location>
        <begin position="259"/>
        <end position="282"/>
    </location>
</feature>
<feature type="transmembrane region" description="Helical" evidence="6">
    <location>
        <begin position="352"/>
        <end position="375"/>
    </location>
</feature>
<feature type="transmembrane region" description="Helical" evidence="6">
    <location>
        <begin position="381"/>
        <end position="400"/>
    </location>
</feature>
<evidence type="ECO:0000313" key="8">
    <source>
        <dbReference type="EMBL" id="MFC7394199.1"/>
    </source>
</evidence>
<dbReference type="EMBL" id="JBHTCO010000019">
    <property type="protein sequence ID" value="MFC7394199.1"/>
    <property type="molecule type" value="Genomic_DNA"/>
</dbReference>
<evidence type="ECO:0000256" key="4">
    <source>
        <dbReference type="ARBA" id="ARBA00022989"/>
    </source>
</evidence>
<dbReference type="Gene3D" id="1.20.1250.20">
    <property type="entry name" value="MFS general substrate transporter like domains"/>
    <property type="match status" value="2"/>
</dbReference>